<protein>
    <submittedName>
        <fullName evidence="1">Uncharacterized protein</fullName>
    </submittedName>
</protein>
<reference evidence="1 2" key="1">
    <citation type="journal article" date="2019" name="Int. J. Syst. Evol. Microbiol.">
        <title>The Global Catalogue of Microorganisms (GCM) 10K type strain sequencing project: providing services to taxonomists for standard genome sequencing and annotation.</title>
        <authorList>
            <consortium name="The Broad Institute Genomics Platform"/>
            <consortium name="The Broad Institute Genome Sequencing Center for Infectious Disease"/>
            <person name="Wu L."/>
            <person name="Ma J."/>
        </authorList>
    </citation>
    <scope>NUCLEOTIDE SEQUENCE [LARGE SCALE GENOMIC DNA]</scope>
    <source>
        <strain evidence="1 2">JCM 19585</strain>
    </source>
</reference>
<evidence type="ECO:0000313" key="2">
    <source>
        <dbReference type="Proteomes" id="UP000628840"/>
    </source>
</evidence>
<name>A0A830FAM8_9EURY</name>
<comment type="caution">
    <text evidence="1">The sequence shown here is derived from an EMBL/GenBank/DDBJ whole genome shotgun (WGS) entry which is preliminary data.</text>
</comment>
<proteinExistence type="predicted"/>
<dbReference type="Proteomes" id="UP000628840">
    <property type="component" value="Unassembled WGS sequence"/>
</dbReference>
<organism evidence="1 2">
    <name type="scientific">Halarchaeum grantii</name>
    <dbReference type="NCBI Taxonomy" id="1193105"/>
    <lineage>
        <taxon>Archaea</taxon>
        <taxon>Methanobacteriati</taxon>
        <taxon>Methanobacteriota</taxon>
        <taxon>Stenosarchaea group</taxon>
        <taxon>Halobacteria</taxon>
        <taxon>Halobacteriales</taxon>
        <taxon>Halobacteriaceae</taxon>
    </lineage>
</organism>
<dbReference type="EMBL" id="BMPF01000003">
    <property type="protein sequence ID" value="GGL36093.1"/>
    <property type="molecule type" value="Genomic_DNA"/>
</dbReference>
<sequence>MGAQDGLSGDGRWPPSRREIVLTQKLTEQDECCPMVRVWKEVLSSDCMYPASALLVQRCVSWELVEYALNIPISRHPDPMPEHIELFCTGLFVLRIALKELCILNFEVDRVDARKIGDPWLRCRVGKPHHVAVLPPPS</sequence>
<accession>A0A830FAM8</accession>
<dbReference type="AlphaFoldDB" id="A0A830FAM8"/>
<keyword evidence="2" id="KW-1185">Reference proteome</keyword>
<evidence type="ECO:0000313" key="1">
    <source>
        <dbReference type="EMBL" id="GGL36093.1"/>
    </source>
</evidence>
<gene>
    <name evidence="1" type="ORF">GCM10009037_19530</name>
</gene>